<dbReference type="RefSeq" id="WP_008563721.1">
    <property type="nucleotide sequence ID" value="NZ_JH594500.1"/>
</dbReference>
<evidence type="ECO:0000313" key="2">
    <source>
        <dbReference type="Proteomes" id="UP000003167"/>
    </source>
</evidence>
<name>H1HIY9_9BACT</name>
<accession>H1HIY9</accession>
<dbReference type="Proteomes" id="UP000003167">
    <property type="component" value="Unassembled WGS sequence"/>
</dbReference>
<keyword evidence="2" id="KW-1185">Reference proteome</keyword>
<dbReference type="EMBL" id="AGEK01000010">
    <property type="protein sequence ID" value="EHO74382.1"/>
    <property type="molecule type" value="Genomic_DNA"/>
</dbReference>
<dbReference type="HOGENOM" id="CLU_2808846_0_0_10"/>
<proteinExistence type="predicted"/>
<comment type="caution">
    <text evidence="1">The sequence shown here is derived from an EMBL/GenBank/DDBJ whole genome shotgun (WGS) entry which is preliminary data.</text>
</comment>
<evidence type="ECO:0000313" key="1">
    <source>
        <dbReference type="EMBL" id="EHO74382.1"/>
    </source>
</evidence>
<gene>
    <name evidence="1" type="ORF">HMPREF9944_00133</name>
</gene>
<reference evidence="1 2" key="1">
    <citation type="submission" date="2011-12" db="EMBL/GenBank/DDBJ databases">
        <title>The Genome Sequence of Prevotella maculosa OT 289.</title>
        <authorList>
            <consortium name="The Broad Institute Genome Sequencing Platform"/>
            <person name="Earl A."/>
            <person name="Ward D."/>
            <person name="Feldgarden M."/>
            <person name="Gevers D."/>
            <person name="Izard J."/>
            <person name="Blanton J.M."/>
            <person name="Mathney J."/>
            <person name="Tanner A.C."/>
            <person name="Dewhirst F.E."/>
            <person name="Young S.K."/>
            <person name="Zeng Q."/>
            <person name="Gargeya S."/>
            <person name="Fitzgerald M."/>
            <person name="Haas B."/>
            <person name="Abouelleil A."/>
            <person name="Alvarado L."/>
            <person name="Arachchi H.M."/>
            <person name="Berlin A."/>
            <person name="Chapman S.B."/>
            <person name="Gearin G."/>
            <person name="Goldberg J."/>
            <person name="Griggs A."/>
            <person name="Gujja S."/>
            <person name="Hansen M."/>
            <person name="Heiman D."/>
            <person name="Howarth C."/>
            <person name="Larimer J."/>
            <person name="Lui A."/>
            <person name="MacDonald P.J.P."/>
            <person name="McCowen C."/>
            <person name="Montmayeur A."/>
            <person name="Murphy C."/>
            <person name="Neiman D."/>
            <person name="Pearson M."/>
            <person name="Priest M."/>
            <person name="Roberts A."/>
            <person name="Saif S."/>
            <person name="Shea T."/>
            <person name="Sisk P."/>
            <person name="Stolte C."/>
            <person name="Sykes S."/>
            <person name="Wortman J."/>
            <person name="Nusbaum C."/>
            <person name="Birren B."/>
        </authorList>
    </citation>
    <scope>NUCLEOTIDE SEQUENCE [LARGE SCALE GENOMIC DNA]</scope>
    <source>
        <strain evidence="1 2">OT 289</strain>
    </source>
</reference>
<sequence>MKKIGETAKKRSFSAFSFSIWRYPKVLKSGKKNGQITFVTNKDLGTIFATRWTKATNRLTNEWQRMN</sequence>
<organism evidence="1 2">
    <name type="scientific">Segatella maculosa OT 289</name>
    <dbReference type="NCBI Taxonomy" id="999422"/>
    <lineage>
        <taxon>Bacteria</taxon>
        <taxon>Pseudomonadati</taxon>
        <taxon>Bacteroidota</taxon>
        <taxon>Bacteroidia</taxon>
        <taxon>Bacteroidales</taxon>
        <taxon>Prevotellaceae</taxon>
        <taxon>Segatella</taxon>
    </lineage>
</organism>
<dbReference type="AlphaFoldDB" id="H1HIY9"/>
<protein>
    <submittedName>
        <fullName evidence="1">Uncharacterized protein</fullName>
    </submittedName>
</protein>